<dbReference type="GO" id="GO:0072659">
    <property type="term" value="P:protein localization to plasma membrane"/>
    <property type="evidence" value="ECO:0007669"/>
    <property type="project" value="TreeGrafter"/>
</dbReference>
<evidence type="ECO:0000256" key="5">
    <source>
        <dbReference type="ARBA" id="ARBA00022692"/>
    </source>
</evidence>
<dbReference type="GO" id="GO:0005789">
    <property type="term" value="C:endoplasmic reticulum membrane"/>
    <property type="evidence" value="ECO:0007669"/>
    <property type="project" value="UniProtKB-SubCell"/>
</dbReference>
<evidence type="ECO:0000256" key="6">
    <source>
        <dbReference type="ARBA" id="ARBA00022989"/>
    </source>
</evidence>
<feature type="transmembrane region" description="Helical" evidence="8">
    <location>
        <begin position="58"/>
        <end position="79"/>
    </location>
</feature>
<feature type="transmembrane region" description="Helical" evidence="8">
    <location>
        <begin position="203"/>
        <end position="226"/>
    </location>
</feature>
<comment type="similarity">
    <text evidence="3 8">Belongs to the PIGW family.</text>
</comment>
<dbReference type="GO" id="GO:0032216">
    <property type="term" value="F:glucosaminyl-phosphatidylinositol O-acyltransferase activity"/>
    <property type="evidence" value="ECO:0007669"/>
    <property type="project" value="TreeGrafter"/>
</dbReference>
<keyword evidence="8" id="KW-0256">Endoplasmic reticulum</keyword>
<dbReference type="InterPro" id="IPR009447">
    <property type="entry name" value="PIGW/GWT1"/>
</dbReference>
<dbReference type="OrthoDB" id="15270at2759"/>
<feature type="transmembrane region" description="Helical" evidence="8">
    <location>
        <begin position="173"/>
        <end position="191"/>
    </location>
</feature>
<dbReference type="UniPathway" id="UPA00196"/>
<dbReference type="PANTHER" id="PTHR20661:SF0">
    <property type="entry name" value="PHOSPHATIDYLINOSITOL-GLYCAN BIOSYNTHESIS CLASS W PROTEIN"/>
    <property type="match status" value="1"/>
</dbReference>
<evidence type="ECO:0000256" key="3">
    <source>
        <dbReference type="ARBA" id="ARBA00007559"/>
    </source>
</evidence>
<feature type="transmembrane region" description="Helical" evidence="8">
    <location>
        <begin position="472"/>
        <end position="493"/>
    </location>
</feature>
<comment type="function">
    <text evidence="8">A acetyltransferase, which acetylates the inositol ring of phosphatidylinositol during biosynthesis of GPI-anchor.</text>
</comment>
<keyword evidence="4 8" id="KW-0337">GPI-anchor biosynthesis</keyword>
<comment type="subcellular location">
    <subcellularLocation>
        <location evidence="1 8">Endoplasmic reticulum membrane</location>
        <topology evidence="1 8">Multi-pass membrane protein</topology>
    </subcellularLocation>
</comment>
<dbReference type="Proteomes" id="UP000242525">
    <property type="component" value="Unassembled WGS sequence"/>
</dbReference>
<keyword evidence="5 8" id="KW-0812">Transmembrane</keyword>
<gene>
    <name evidence="9" type="ORF">BN980_GECA07s02474g</name>
</gene>
<dbReference type="AlphaFoldDB" id="A0A0J9XA30"/>
<dbReference type="PANTHER" id="PTHR20661">
    <property type="entry name" value="PHOSPHATIDYLINOSITOL-GLYCAN BIOSYNTHESIS CLASS W PROTEIN"/>
    <property type="match status" value="1"/>
</dbReference>
<dbReference type="STRING" id="1173061.A0A0J9XA30"/>
<evidence type="ECO:0000313" key="9">
    <source>
        <dbReference type="EMBL" id="CDO54301.1"/>
    </source>
</evidence>
<sequence length="501" mass="55888">MSDAIQGLDLKQRKEDFVSGLTGGPVLEIYICTLVAASSYFTYSVLQSRFSYFKKPTLLSRLVDISLSWLTPLLSITLYSNNSSVLNILILLPAIITFFSHSIDKSITQSAAKQSKSTKSDDIKQYLPKVSFLTVYRGGMMILTCLAILAVDFKIFPRKFAKVETWGTSLMDLGVGSFVFSMGLVSARATLVDRFLSRKTSRVSAMLVSFRQALSVLALGAIRLLLVKAFNYQEHVTEYGVHWNFFITLGLLPPFVSLFDMFPRKIPLIFISLTIAVGYELLLNKGGLVAYLITAPRDTLINKNREGIFSFIGYLSIFLIGKATGFYTLPSSVSIKSYFYPQSKADLVVVQKKGVSKQQPTRAKKVIMLIASGVILQLLYFFARNYFRLIASRRFANLCYILYVCAFNLWNLALFILIEVVVYGNPDALDYSLLVPETIDSVNANGLPIFLLANVSTGLVNMNVNTIDASKIQSIIILILYSVLLATISLFLWKKGIIIKL</sequence>
<evidence type="ECO:0000256" key="4">
    <source>
        <dbReference type="ARBA" id="ARBA00022502"/>
    </source>
</evidence>
<keyword evidence="6 8" id="KW-1133">Transmembrane helix</keyword>
<evidence type="ECO:0000256" key="2">
    <source>
        <dbReference type="ARBA" id="ARBA00004687"/>
    </source>
</evidence>
<proteinExistence type="inferred from homology"/>
<keyword evidence="10" id="KW-1185">Reference proteome</keyword>
<feature type="transmembrane region" description="Helical" evidence="8">
    <location>
        <begin position="241"/>
        <end position="262"/>
    </location>
</feature>
<accession>A0A0J9XA30</accession>
<comment type="pathway">
    <text evidence="2 8">Glycolipid biosynthesis; glycosylphosphatidylinositol-anchor biosynthesis.</text>
</comment>
<feature type="transmembrane region" description="Helical" evidence="8">
    <location>
        <begin position="307"/>
        <end position="329"/>
    </location>
</feature>
<feature type="transmembrane region" description="Helical" evidence="8">
    <location>
        <begin position="366"/>
        <end position="383"/>
    </location>
</feature>
<evidence type="ECO:0000256" key="7">
    <source>
        <dbReference type="ARBA" id="ARBA00023136"/>
    </source>
</evidence>
<name>A0A0J9XA30_GEOCN</name>
<organism evidence="9 10">
    <name type="scientific">Geotrichum candidum</name>
    <name type="common">Oospora lactis</name>
    <name type="synonym">Dipodascus geotrichum</name>
    <dbReference type="NCBI Taxonomy" id="1173061"/>
    <lineage>
        <taxon>Eukaryota</taxon>
        <taxon>Fungi</taxon>
        <taxon>Dikarya</taxon>
        <taxon>Ascomycota</taxon>
        <taxon>Saccharomycotina</taxon>
        <taxon>Dipodascomycetes</taxon>
        <taxon>Dipodascales</taxon>
        <taxon>Dipodascaceae</taxon>
        <taxon>Geotrichum</taxon>
    </lineage>
</organism>
<dbReference type="PIRSF" id="PIRSF017321">
    <property type="entry name" value="GWT1"/>
    <property type="match status" value="1"/>
</dbReference>
<protein>
    <recommendedName>
        <fullName evidence="8">GPI-anchored wall transfer protein</fullName>
        <ecNumber evidence="8">2.3.-.-</ecNumber>
    </recommendedName>
</protein>
<dbReference type="GO" id="GO:0006506">
    <property type="term" value="P:GPI anchor biosynthetic process"/>
    <property type="evidence" value="ECO:0007669"/>
    <property type="project" value="UniProtKB-UniPathway"/>
</dbReference>
<feature type="transmembrane region" description="Helical" evidence="8">
    <location>
        <begin position="395"/>
        <end position="418"/>
    </location>
</feature>
<evidence type="ECO:0000313" key="10">
    <source>
        <dbReference type="Proteomes" id="UP000242525"/>
    </source>
</evidence>
<reference evidence="9" key="1">
    <citation type="submission" date="2014-03" db="EMBL/GenBank/DDBJ databases">
        <authorList>
            <person name="Casaregola S."/>
        </authorList>
    </citation>
    <scope>NUCLEOTIDE SEQUENCE [LARGE SCALE GENOMIC DNA]</scope>
    <source>
        <strain evidence="9">CLIB 918</strain>
    </source>
</reference>
<feature type="transmembrane region" description="Helical" evidence="8">
    <location>
        <begin position="85"/>
        <end position="103"/>
    </location>
</feature>
<feature type="transmembrane region" description="Helical" evidence="8">
    <location>
        <begin position="27"/>
        <end position="46"/>
    </location>
</feature>
<dbReference type="Pfam" id="PF06423">
    <property type="entry name" value="GWT1"/>
    <property type="match status" value="1"/>
</dbReference>
<keyword evidence="7 8" id="KW-0472">Membrane</keyword>
<keyword evidence="8" id="KW-0012">Acyltransferase</keyword>
<keyword evidence="8" id="KW-0808">Transferase</keyword>
<evidence type="ECO:0000256" key="8">
    <source>
        <dbReference type="RuleBase" id="RU280819"/>
    </source>
</evidence>
<dbReference type="EC" id="2.3.-.-" evidence="8"/>
<dbReference type="EMBL" id="CCBN010000007">
    <property type="protein sequence ID" value="CDO54301.1"/>
    <property type="molecule type" value="Genomic_DNA"/>
</dbReference>
<feature type="transmembrane region" description="Helical" evidence="8">
    <location>
        <begin position="134"/>
        <end position="153"/>
    </location>
</feature>
<evidence type="ECO:0000256" key="1">
    <source>
        <dbReference type="ARBA" id="ARBA00004477"/>
    </source>
</evidence>
<comment type="caution">
    <text evidence="9">The sequence shown here is derived from an EMBL/GenBank/DDBJ whole genome shotgun (WGS) entry which is preliminary data.</text>
</comment>